<gene>
    <name evidence="2" type="ORF">B0H17DRAFT_1134336</name>
</gene>
<proteinExistence type="predicted"/>
<protein>
    <submittedName>
        <fullName evidence="2">Uncharacterized protein</fullName>
    </submittedName>
</protein>
<name>A0AAD7DGB1_MYCRO</name>
<evidence type="ECO:0000313" key="3">
    <source>
        <dbReference type="Proteomes" id="UP001221757"/>
    </source>
</evidence>
<dbReference type="AlphaFoldDB" id="A0AAD7DGB1"/>
<sequence length="182" mass="20747">MSALEIPHPSELTVDPSEPTVNPTKPISHMGESVKKSAPKSAARKAIDFFTENNKSELLARVNARLQEEDEKARGRNLQLWREERDALYAQLDEIGKAAYEQAAHDYNEKLKDGPPIEDIYHINRNQSVIRASTGLPAGQSRELSARERQHIVAQNRAAYSKQHWIYPPELSERIEHMEQID</sequence>
<organism evidence="2 3">
    <name type="scientific">Mycena rosella</name>
    <name type="common">Pink bonnet</name>
    <name type="synonym">Agaricus rosellus</name>
    <dbReference type="NCBI Taxonomy" id="1033263"/>
    <lineage>
        <taxon>Eukaryota</taxon>
        <taxon>Fungi</taxon>
        <taxon>Dikarya</taxon>
        <taxon>Basidiomycota</taxon>
        <taxon>Agaricomycotina</taxon>
        <taxon>Agaricomycetes</taxon>
        <taxon>Agaricomycetidae</taxon>
        <taxon>Agaricales</taxon>
        <taxon>Marasmiineae</taxon>
        <taxon>Mycenaceae</taxon>
        <taxon>Mycena</taxon>
    </lineage>
</organism>
<feature type="region of interest" description="Disordered" evidence="1">
    <location>
        <begin position="1"/>
        <end position="39"/>
    </location>
</feature>
<accession>A0AAD7DGB1</accession>
<reference evidence="2" key="1">
    <citation type="submission" date="2023-03" db="EMBL/GenBank/DDBJ databases">
        <title>Massive genome expansion in bonnet fungi (Mycena s.s.) driven by repeated elements and novel gene families across ecological guilds.</title>
        <authorList>
            <consortium name="Lawrence Berkeley National Laboratory"/>
            <person name="Harder C.B."/>
            <person name="Miyauchi S."/>
            <person name="Viragh M."/>
            <person name="Kuo A."/>
            <person name="Thoen E."/>
            <person name="Andreopoulos B."/>
            <person name="Lu D."/>
            <person name="Skrede I."/>
            <person name="Drula E."/>
            <person name="Henrissat B."/>
            <person name="Morin E."/>
            <person name="Kohler A."/>
            <person name="Barry K."/>
            <person name="LaButti K."/>
            <person name="Morin E."/>
            <person name="Salamov A."/>
            <person name="Lipzen A."/>
            <person name="Mereny Z."/>
            <person name="Hegedus B."/>
            <person name="Baldrian P."/>
            <person name="Stursova M."/>
            <person name="Weitz H."/>
            <person name="Taylor A."/>
            <person name="Grigoriev I.V."/>
            <person name="Nagy L.G."/>
            <person name="Martin F."/>
            <person name="Kauserud H."/>
        </authorList>
    </citation>
    <scope>NUCLEOTIDE SEQUENCE</scope>
    <source>
        <strain evidence="2">CBHHK067</strain>
    </source>
</reference>
<evidence type="ECO:0000256" key="1">
    <source>
        <dbReference type="SAM" id="MobiDB-lite"/>
    </source>
</evidence>
<dbReference type="Proteomes" id="UP001221757">
    <property type="component" value="Unassembled WGS sequence"/>
</dbReference>
<keyword evidence="3" id="KW-1185">Reference proteome</keyword>
<comment type="caution">
    <text evidence="2">The sequence shown here is derived from an EMBL/GenBank/DDBJ whole genome shotgun (WGS) entry which is preliminary data.</text>
</comment>
<dbReference type="EMBL" id="JARKIE010000064">
    <property type="protein sequence ID" value="KAJ7690534.1"/>
    <property type="molecule type" value="Genomic_DNA"/>
</dbReference>
<evidence type="ECO:0000313" key="2">
    <source>
        <dbReference type="EMBL" id="KAJ7690534.1"/>
    </source>
</evidence>